<protein>
    <submittedName>
        <fullName evidence="5">OPA3 domain-containing protein</fullName>
    </submittedName>
</protein>
<sequence>MSVTLKISSLIIRTLSKPIANQIKAQAREHERFRRLCISFAQSLHRVDMRLRLGLLQSSAAIEKQAAREAAAEAQAKKQKHNITTVKTEAQTKLEDSFAAKQKEKAQEPPKPPPPIRIRPLSEAKAIDSGATFISETFLFLVAGGLIVFESFRSRRKESSRREDVAERLAELEESERAARRGLVALEREVVQLKAKLEKQSPRSIKRILPRDVWDVDEEEEAIEEPRWTSRVLGYLTWPKKESVSNTTSPETANSPSPIISSSATKPLNGSSQPASSSPLPSQATK</sequence>
<dbReference type="OrthoDB" id="2129069at2759"/>
<reference evidence="5 6" key="1">
    <citation type="submission" date="2021-01" db="EMBL/GenBank/DDBJ databases">
        <title>Chromosome-level genome assembly of a human fungal pathogen reveals clustering of transcriptionally co-regulated genes.</title>
        <authorList>
            <person name="Voorhies M."/>
            <person name="Cohen S."/>
            <person name="Shea T.P."/>
            <person name="Petrus S."/>
            <person name="Munoz J.F."/>
            <person name="Poplawski S."/>
            <person name="Goldman W.E."/>
            <person name="Michael T."/>
            <person name="Cuomo C.A."/>
            <person name="Sil A."/>
            <person name="Beyhan S."/>
        </authorList>
    </citation>
    <scope>NUCLEOTIDE SEQUENCE [LARGE SCALE GENOMIC DNA]</scope>
    <source>
        <strain evidence="5 6">G184AR</strain>
    </source>
</reference>
<dbReference type="PANTHER" id="PTHR12499">
    <property type="entry name" value="OPTIC ATROPHY 3 PROTEIN OPA3"/>
    <property type="match status" value="1"/>
</dbReference>
<dbReference type="GO" id="GO:0005739">
    <property type="term" value="C:mitochondrion"/>
    <property type="evidence" value="ECO:0007669"/>
    <property type="project" value="TreeGrafter"/>
</dbReference>
<dbReference type="InterPro" id="IPR010754">
    <property type="entry name" value="OPA3-like"/>
</dbReference>
<evidence type="ECO:0000256" key="3">
    <source>
        <dbReference type="SAM" id="Coils"/>
    </source>
</evidence>
<comment type="similarity">
    <text evidence="1">Belongs to the OPA3 family.</text>
</comment>
<dbReference type="VEuPathDB" id="FungiDB:I7I52_11759"/>
<dbReference type="Proteomes" id="UP000670092">
    <property type="component" value="Unassembled WGS sequence"/>
</dbReference>
<gene>
    <name evidence="5" type="ORF">I7I52_11759</name>
</gene>
<feature type="region of interest" description="Disordered" evidence="4">
    <location>
        <begin position="242"/>
        <end position="286"/>
    </location>
</feature>
<evidence type="ECO:0000313" key="5">
    <source>
        <dbReference type="EMBL" id="KAG5287850.1"/>
    </source>
</evidence>
<accession>A0A8H7YDI5</accession>
<evidence type="ECO:0000256" key="4">
    <source>
        <dbReference type="SAM" id="MobiDB-lite"/>
    </source>
</evidence>
<feature type="compositionally biased region" description="Low complexity" evidence="4">
    <location>
        <begin position="271"/>
        <end position="286"/>
    </location>
</feature>
<evidence type="ECO:0000256" key="1">
    <source>
        <dbReference type="ARBA" id="ARBA00007584"/>
    </source>
</evidence>
<dbReference type="EMBL" id="JAEVHI010000007">
    <property type="protein sequence ID" value="KAG5287850.1"/>
    <property type="molecule type" value="Genomic_DNA"/>
</dbReference>
<evidence type="ECO:0000256" key="2">
    <source>
        <dbReference type="ARBA" id="ARBA00023054"/>
    </source>
</evidence>
<comment type="caution">
    <text evidence="5">The sequence shown here is derived from an EMBL/GenBank/DDBJ whole genome shotgun (WGS) entry which is preliminary data.</text>
</comment>
<dbReference type="PANTHER" id="PTHR12499:SF0">
    <property type="entry name" value="OPTIC ATROPHY 3 PROTEIN"/>
    <property type="match status" value="1"/>
</dbReference>
<name>A0A8H7YDI5_AJECA</name>
<keyword evidence="2 3" id="KW-0175">Coiled coil</keyword>
<proteinExistence type="inferred from homology"/>
<evidence type="ECO:0000313" key="6">
    <source>
        <dbReference type="Proteomes" id="UP000670092"/>
    </source>
</evidence>
<dbReference type="Pfam" id="PF07047">
    <property type="entry name" value="OPA3"/>
    <property type="match status" value="1"/>
</dbReference>
<feature type="region of interest" description="Disordered" evidence="4">
    <location>
        <begin position="99"/>
        <end position="118"/>
    </location>
</feature>
<feature type="coiled-coil region" evidence="3">
    <location>
        <begin position="155"/>
        <end position="196"/>
    </location>
</feature>
<feature type="compositionally biased region" description="Polar residues" evidence="4">
    <location>
        <begin position="244"/>
        <end position="254"/>
    </location>
</feature>
<dbReference type="AlphaFoldDB" id="A0A8H7YDI5"/>
<dbReference type="GO" id="GO:0019216">
    <property type="term" value="P:regulation of lipid metabolic process"/>
    <property type="evidence" value="ECO:0007669"/>
    <property type="project" value="TreeGrafter"/>
</dbReference>
<organism evidence="5 6">
    <name type="scientific">Ajellomyces capsulatus</name>
    <name type="common">Darling's disease fungus</name>
    <name type="synonym">Histoplasma capsulatum</name>
    <dbReference type="NCBI Taxonomy" id="5037"/>
    <lineage>
        <taxon>Eukaryota</taxon>
        <taxon>Fungi</taxon>
        <taxon>Dikarya</taxon>
        <taxon>Ascomycota</taxon>
        <taxon>Pezizomycotina</taxon>
        <taxon>Eurotiomycetes</taxon>
        <taxon>Eurotiomycetidae</taxon>
        <taxon>Onygenales</taxon>
        <taxon>Ajellomycetaceae</taxon>
        <taxon>Histoplasma</taxon>
    </lineage>
</organism>
<feature type="compositionally biased region" description="Basic and acidic residues" evidence="4">
    <location>
        <begin position="99"/>
        <end position="108"/>
    </location>
</feature>